<dbReference type="EMBL" id="JAINUG010000573">
    <property type="protein sequence ID" value="KAJ8366569.1"/>
    <property type="molecule type" value="Genomic_DNA"/>
</dbReference>
<dbReference type="AlphaFoldDB" id="A0AAD7R5V1"/>
<evidence type="ECO:0000313" key="2">
    <source>
        <dbReference type="EMBL" id="KAJ8366569.1"/>
    </source>
</evidence>
<proteinExistence type="predicted"/>
<evidence type="ECO:0000313" key="3">
    <source>
        <dbReference type="Proteomes" id="UP001221898"/>
    </source>
</evidence>
<organism evidence="2 3">
    <name type="scientific">Aldrovandia affinis</name>
    <dbReference type="NCBI Taxonomy" id="143900"/>
    <lineage>
        <taxon>Eukaryota</taxon>
        <taxon>Metazoa</taxon>
        <taxon>Chordata</taxon>
        <taxon>Craniata</taxon>
        <taxon>Vertebrata</taxon>
        <taxon>Euteleostomi</taxon>
        <taxon>Actinopterygii</taxon>
        <taxon>Neopterygii</taxon>
        <taxon>Teleostei</taxon>
        <taxon>Notacanthiformes</taxon>
        <taxon>Halosauridae</taxon>
        <taxon>Aldrovandia</taxon>
    </lineage>
</organism>
<accession>A0AAD7R5V1</accession>
<keyword evidence="1" id="KW-0175">Coiled coil</keyword>
<gene>
    <name evidence="2" type="ORF">AAFF_G00350490</name>
</gene>
<feature type="coiled-coil region" evidence="1">
    <location>
        <begin position="197"/>
        <end position="224"/>
    </location>
</feature>
<dbReference type="Proteomes" id="UP001221898">
    <property type="component" value="Unassembled WGS sequence"/>
</dbReference>
<keyword evidence="3" id="KW-1185">Reference proteome</keyword>
<comment type="caution">
    <text evidence="2">The sequence shown here is derived from an EMBL/GenBank/DDBJ whole genome shotgun (WGS) entry which is preliminary data.</text>
</comment>
<evidence type="ECO:0000256" key="1">
    <source>
        <dbReference type="SAM" id="Coils"/>
    </source>
</evidence>
<sequence length="402" mass="44865">MCSVGVQLRDEIPGAERSRCEEEPSLTIDGVFGKEGISLWRDGELTALKQEASPLQPVSKEEATEPVEDRLNLFPVKEESFAEDSDPQRGLTISKQKEEPSLTIDGVFGKEWVSLWRDGELTALKQEASPLQPVSKEEATEAVEDRLNLFPVKEESFAEDSDPQRGLTTSKQRVLGSAAAEISQVINEGTAVLRLEISRSKKENDALKRKLVQIESELQAARGDEIPGAERSRCEEEPSLTIDGVFGKDWISLWRDGELTALKQEASPLQPVSKGEATEAVEDRLNLFPVKEESFAEDSDPQRGLTISKQKEEPSLTIDGVFGKDWISLWRDGELTALKQEASPLQPVSKEEATEAVEDRLNLFPVKEESFAEDSDPQRGLTISKQRVRSLQWDNKLQSFWS</sequence>
<reference evidence="2" key="1">
    <citation type="journal article" date="2023" name="Science">
        <title>Genome structures resolve the early diversification of teleost fishes.</title>
        <authorList>
            <person name="Parey E."/>
            <person name="Louis A."/>
            <person name="Montfort J."/>
            <person name="Bouchez O."/>
            <person name="Roques C."/>
            <person name="Iampietro C."/>
            <person name="Lluch J."/>
            <person name="Castinel A."/>
            <person name="Donnadieu C."/>
            <person name="Desvignes T."/>
            <person name="Floi Bucao C."/>
            <person name="Jouanno E."/>
            <person name="Wen M."/>
            <person name="Mejri S."/>
            <person name="Dirks R."/>
            <person name="Jansen H."/>
            <person name="Henkel C."/>
            <person name="Chen W.J."/>
            <person name="Zahm M."/>
            <person name="Cabau C."/>
            <person name="Klopp C."/>
            <person name="Thompson A.W."/>
            <person name="Robinson-Rechavi M."/>
            <person name="Braasch I."/>
            <person name="Lecointre G."/>
            <person name="Bobe J."/>
            <person name="Postlethwait J.H."/>
            <person name="Berthelot C."/>
            <person name="Roest Crollius H."/>
            <person name="Guiguen Y."/>
        </authorList>
    </citation>
    <scope>NUCLEOTIDE SEQUENCE</scope>
    <source>
        <strain evidence="2">NC1722</strain>
    </source>
</reference>
<protein>
    <submittedName>
        <fullName evidence="2">Uncharacterized protein</fullName>
    </submittedName>
</protein>
<name>A0AAD7R5V1_9TELE</name>